<evidence type="ECO:0000313" key="2">
    <source>
        <dbReference type="Proteomes" id="UP000037035"/>
    </source>
</evidence>
<dbReference type="Proteomes" id="UP000037035">
    <property type="component" value="Unassembled WGS sequence"/>
</dbReference>
<proteinExistence type="predicted"/>
<keyword evidence="2" id="KW-1185">Reference proteome</keyword>
<comment type="caution">
    <text evidence="1">The sequence shown here is derived from an EMBL/GenBank/DDBJ whole genome shotgun (WGS) entry which is preliminary data.</text>
</comment>
<dbReference type="VEuPathDB" id="FungiDB:VP01_127g2"/>
<accession>A0A0L6VNT4</accession>
<reference evidence="1 2" key="1">
    <citation type="submission" date="2015-08" db="EMBL/GenBank/DDBJ databases">
        <title>Next Generation Sequencing and Analysis of the Genome of Puccinia sorghi L Schw, the Causal Agent of Maize Common Rust.</title>
        <authorList>
            <person name="Rochi L."/>
            <person name="Burguener G."/>
            <person name="Darino M."/>
            <person name="Turjanski A."/>
            <person name="Kreff E."/>
            <person name="Dieguez M.J."/>
            <person name="Sacco F."/>
        </authorList>
    </citation>
    <scope>NUCLEOTIDE SEQUENCE [LARGE SCALE GENOMIC DNA]</scope>
    <source>
        <strain evidence="1 2">RO10H11247</strain>
    </source>
</reference>
<evidence type="ECO:0000313" key="1">
    <source>
        <dbReference type="EMBL" id="KNZ62364.1"/>
    </source>
</evidence>
<protein>
    <submittedName>
        <fullName evidence="1">Uncharacterized protein</fullName>
    </submittedName>
</protein>
<sequence length="500" mass="56563">MTFSLVHGKGLTEAGGRFLFAASGSSLRLMMDPGGADASIYFGSCMLVHQNGNLCAGIRNYPPSNIFNALSANAEEVEYVVPLRDTERVYNSNTTRVSLVMDEMMVYLHTWSVARVLRRLYLEHIHGPMVVQNEKYRCPAVRGRCDPPTIKIIINVYCKLRAVLNPAGISRSEECCLLSLNIYLITGGTGDTRLQKKLKHQTIYLLPTLSDLTRVPAPFLTGDRDSDARELTSDGTVLPSTFDLSFYPSSCRIYYASRVRVSTRACPDFDSRNPLVDCCCPLMSPSLMKKSYTVDCPVFYYTGHHFCVTQISLLQWLFGFKKNSLNREKLCVSSASLSHFFFSLETVVVLDMDDGPVTSKSNKKKKKKQIKENLLEWKPKKMGGGLWLTNYMSEIIFEATINPNNKESLRAFQRLARRGKTNQTLQPLSLQSKLAQLPAVDMQLVFLLQPFYKIYICKQVEFGWQLGWSMLHVNCSQLSKVFLKCLMHESKKGQTEQNMS</sequence>
<dbReference type="EMBL" id="LAVV01003110">
    <property type="protein sequence ID" value="KNZ62364.1"/>
    <property type="molecule type" value="Genomic_DNA"/>
</dbReference>
<dbReference type="AlphaFoldDB" id="A0A0L6VNT4"/>
<name>A0A0L6VNT4_9BASI</name>
<organism evidence="1 2">
    <name type="scientific">Puccinia sorghi</name>
    <dbReference type="NCBI Taxonomy" id="27349"/>
    <lineage>
        <taxon>Eukaryota</taxon>
        <taxon>Fungi</taxon>
        <taxon>Dikarya</taxon>
        <taxon>Basidiomycota</taxon>
        <taxon>Pucciniomycotina</taxon>
        <taxon>Pucciniomycetes</taxon>
        <taxon>Pucciniales</taxon>
        <taxon>Pucciniaceae</taxon>
        <taxon>Puccinia</taxon>
    </lineage>
</organism>
<gene>
    <name evidence="1" type="ORF">VP01_127g2</name>
</gene>